<dbReference type="PANTHER" id="PTHR21355">
    <property type="entry name" value="G-PROTEIN COUPLED RECEPTOR-ASSOCIATED PROTEIN LMBRD2"/>
    <property type="match status" value="1"/>
</dbReference>
<dbReference type="AlphaFoldDB" id="A0A914YY17"/>
<dbReference type="Proteomes" id="UP000887577">
    <property type="component" value="Unplaced"/>
</dbReference>
<feature type="transmembrane region" description="Helical" evidence="7">
    <location>
        <begin position="33"/>
        <end position="53"/>
    </location>
</feature>
<evidence type="ECO:0000256" key="5">
    <source>
        <dbReference type="ARBA" id="ARBA00023136"/>
    </source>
</evidence>
<dbReference type="GO" id="GO:0016020">
    <property type="term" value="C:membrane"/>
    <property type="evidence" value="ECO:0007669"/>
    <property type="project" value="UniProtKB-SubCell"/>
</dbReference>
<dbReference type="Pfam" id="PF04791">
    <property type="entry name" value="LMBR1"/>
    <property type="match status" value="1"/>
</dbReference>
<evidence type="ECO:0000256" key="7">
    <source>
        <dbReference type="SAM" id="Phobius"/>
    </source>
</evidence>
<keyword evidence="3 7" id="KW-0812">Transmembrane</keyword>
<feature type="region of interest" description="Disordered" evidence="6">
    <location>
        <begin position="293"/>
        <end position="320"/>
    </location>
</feature>
<evidence type="ECO:0000256" key="2">
    <source>
        <dbReference type="ARBA" id="ARBA00010487"/>
    </source>
</evidence>
<comment type="similarity">
    <text evidence="2">Belongs to the LIMR family.</text>
</comment>
<dbReference type="PANTHER" id="PTHR21355:SF0">
    <property type="entry name" value="G-PROTEIN COUPLED RECEPTOR-ASSOCIATED PROTEIN LMBRD2"/>
    <property type="match status" value="1"/>
</dbReference>
<evidence type="ECO:0000313" key="8">
    <source>
        <dbReference type="Proteomes" id="UP000887577"/>
    </source>
</evidence>
<dbReference type="InterPro" id="IPR051584">
    <property type="entry name" value="GPCR-associated_LMBR1"/>
</dbReference>
<reference evidence="9" key="1">
    <citation type="submission" date="2022-11" db="UniProtKB">
        <authorList>
            <consortium name="WormBaseParasite"/>
        </authorList>
    </citation>
    <scope>IDENTIFICATION</scope>
</reference>
<proteinExistence type="inferred from homology"/>
<keyword evidence="4 7" id="KW-1133">Transmembrane helix</keyword>
<organism evidence="8 9">
    <name type="scientific">Panagrolaimus superbus</name>
    <dbReference type="NCBI Taxonomy" id="310955"/>
    <lineage>
        <taxon>Eukaryota</taxon>
        <taxon>Metazoa</taxon>
        <taxon>Ecdysozoa</taxon>
        <taxon>Nematoda</taxon>
        <taxon>Chromadorea</taxon>
        <taxon>Rhabditida</taxon>
        <taxon>Tylenchina</taxon>
        <taxon>Panagrolaimomorpha</taxon>
        <taxon>Panagrolaimoidea</taxon>
        <taxon>Panagrolaimidae</taxon>
        <taxon>Panagrolaimus</taxon>
    </lineage>
</organism>
<evidence type="ECO:0000313" key="9">
    <source>
        <dbReference type="WBParaSite" id="PSU_v2.g4994.t1"/>
    </source>
</evidence>
<sequence>MWSECTFFIIHPQLSLAARILRAAALGYHYKYIQIIAIGLVSYVGFCAYFTVFKLRIYRYYHLDPNHLTDENSLLFSAMLLCRLTPPICLNFLGMIHLDSHVTADTNFGVETSFTALMGHLDVIPLIAKGINIYLPILIVILCLGTWFKLGSRFLQSLGIDQFMDEDSADEFTSEMIQGGKRYVTIERNRLSREKGREERNSTFGKRFGGDSSNNGSSGGGLSLPKFNKNNDRIPILQDVDDDIEGGFHLLQDNHGSTSALLQSNASDSDDLDFSFASEGGFVPSQLTLAGAQRAARAQENTSSNANQQHPLPSNIFDDL</sequence>
<feature type="transmembrane region" description="Helical" evidence="7">
    <location>
        <begin position="74"/>
        <end position="98"/>
    </location>
</feature>
<feature type="compositionally biased region" description="Basic and acidic residues" evidence="6">
    <location>
        <begin position="192"/>
        <end position="201"/>
    </location>
</feature>
<evidence type="ECO:0000256" key="6">
    <source>
        <dbReference type="SAM" id="MobiDB-lite"/>
    </source>
</evidence>
<dbReference type="InterPro" id="IPR006876">
    <property type="entry name" value="LMBR1-like_membr_prot"/>
</dbReference>
<name>A0A914YY17_9BILA</name>
<evidence type="ECO:0000256" key="3">
    <source>
        <dbReference type="ARBA" id="ARBA00022692"/>
    </source>
</evidence>
<dbReference type="WBParaSite" id="PSU_v2.g4994.t1">
    <property type="protein sequence ID" value="PSU_v2.g4994.t1"/>
    <property type="gene ID" value="PSU_v2.g4994"/>
</dbReference>
<accession>A0A914YY17</accession>
<feature type="region of interest" description="Disordered" evidence="6">
    <location>
        <begin position="192"/>
        <end position="227"/>
    </location>
</feature>
<feature type="transmembrane region" description="Helical" evidence="7">
    <location>
        <begin position="126"/>
        <end position="148"/>
    </location>
</feature>
<evidence type="ECO:0000256" key="1">
    <source>
        <dbReference type="ARBA" id="ARBA00004141"/>
    </source>
</evidence>
<protein>
    <submittedName>
        <fullName evidence="9">Uncharacterized protein</fullName>
    </submittedName>
</protein>
<comment type="subcellular location">
    <subcellularLocation>
        <location evidence="1">Membrane</location>
        <topology evidence="1">Multi-pass membrane protein</topology>
    </subcellularLocation>
</comment>
<feature type="compositionally biased region" description="Polar residues" evidence="6">
    <location>
        <begin position="299"/>
        <end position="312"/>
    </location>
</feature>
<keyword evidence="5 7" id="KW-0472">Membrane</keyword>
<evidence type="ECO:0000256" key="4">
    <source>
        <dbReference type="ARBA" id="ARBA00022989"/>
    </source>
</evidence>
<keyword evidence="8" id="KW-1185">Reference proteome</keyword>